<accession>A0A7C1AMI8</accession>
<comment type="caution">
    <text evidence="2">The sequence shown here is derived from an EMBL/GenBank/DDBJ whole genome shotgun (WGS) entry which is preliminary data.</text>
</comment>
<protein>
    <submittedName>
        <fullName evidence="2">Prepilin-type N-terminal cleavage/methylation domain-containing protein</fullName>
    </submittedName>
</protein>
<reference evidence="2" key="1">
    <citation type="journal article" date="2020" name="mSystems">
        <title>Genome- and Community-Level Interaction Insights into Carbon Utilization and Element Cycling Functions of Hydrothermarchaeota in Hydrothermal Sediment.</title>
        <authorList>
            <person name="Zhou Z."/>
            <person name="Liu Y."/>
            <person name="Xu W."/>
            <person name="Pan J."/>
            <person name="Luo Z.H."/>
            <person name="Li M."/>
        </authorList>
    </citation>
    <scope>NUCLEOTIDE SEQUENCE [LARGE SCALE GENOMIC DNA]</scope>
    <source>
        <strain evidence="2">HyVt-19</strain>
    </source>
</reference>
<keyword evidence="1" id="KW-1133">Transmembrane helix</keyword>
<dbReference type="Proteomes" id="UP000886355">
    <property type="component" value="Unassembled WGS sequence"/>
</dbReference>
<gene>
    <name evidence="2" type="ORF">ENG14_06865</name>
</gene>
<dbReference type="NCBIfam" id="TIGR02532">
    <property type="entry name" value="IV_pilin_GFxxxE"/>
    <property type="match status" value="1"/>
</dbReference>
<name>A0A7C1AMI8_9BACT</name>
<feature type="transmembrane region" description="Helical" evidence="1">
    <location>
        <begin position="12"/>
        <end position="30"/>
    </location>
</feature>
<proteinExistence type="predicted"/>
<dbReference type="InterPro" id="IPR012902">
    <property type="entry name" value="N_methyl_site"/>
</dbReference>
<dbReference type="EMBL" id="DQZW01000327">
    <property type="protein sequence ID" value="HDL90607.1"/>
    <property type="molecule type" value="Genomic_DNA"/>
</dbReference>
<organism evidence="2">
    <name type="scientific">Thermodesulforhabdus norvegica</name>
    <dbReference type="NCBI Taxonomy" id="39841"/>
    <lineage>
        <taxon>Bacteria</taxon>
        <taxon>Pseudomonadati</taxon>
        <taxon>Thermodesulfobacteriota</taxon>
        <taxon>Syntrophobacteria</taxon>
        <taxon>Syntrophobacterales</taxon>
        <taxon>Thermodesulforhabdaceae</taxon>
        <taxon>Thermodesulforhabdus</taxon>
    </lineage>
</organism>
<evidence type="ECO:0000313" key="2">
    <source>
        <dbReference type="EMBL" id="HDL90607.1"/>
    </source>
</evidence>
<dbReference type="PROSITE" id="PS00409">
    <property type="entry name" value="PROKAR_NTER_METHYL"/>
    <property type="match status" value="1"/>
</dbReference>
<evidence type="ECO:0000256" key="1">
    <source>
        <dbReference type="SAM" id="Phobius"/>
    </source>
</evidence>
<keyword evidence="1" id="KW-0812">Transmembrane</keyword>
<dbReference type="Pfam" id="PF07963">
    <property type="entry name" value="N_methyl"/>
    <property type="match status" value="1"/>
</dbReference>
<dbReference type="AlphaFoldDB" id="A0A7C1AMI8"/>
<sequence length="118" mass="13447">MKKRHGFTLVEVLVALIVTLLIVGSSMALFRIHLRNQERLAILERKLPILDTAAQEILRKPELADEKTIVIRDYPDSPTVLITTHLEKKLSYGELKRVRLTFDGETIEFSIIIPSVAQ</sequence>
<keyword evidence="1" id="KW-0472">Membrane</keyword>